<dbReference type="Pfam" id="PF00378">
    <property type="entry name" value="ECH_1"/>
    <property type="match status" value="1"/>
</dbReference>
<name>A0ABY5HKT5_9GAMM</name>
<comment type="similarity">
    <text evidence="2">In the central section; belongs to the 3-hydroxyacyl-CoA dehydrogenase family.</text>
</comment>
<sequence>MNAIRYEKDNAGIVTLTIDMPGQAVNTMSPAFAEALEEAVSQLENDDIRGVIVTSGKDTFFAGGDLHYLLGIDESQVESFYDNLTRNKQRLRRLEQLGVPVVAAINGTALGGGLEICLACHYRVVLDKPKSVLGLPEVSLGLLPGAGGVTRLTRMLGIDGALPLLLEGTKLKPAQAHEAGLVDELAATGDDMLARARAWIGASPEALQPWDREGHAIPGGSAADPRIAQTLAFRSAKLRGRHRGLTPAPEAILAATIEGSQVDFDTALRIESRYLTSLVTSPVAKNLINHFFQLNQINGGASRPQGIERAAFNKVGILGAGMMGAGIAYAAAKAGIEVVLKDVSQQGAEKGKAYSTRVMDGLITKGRATDEKKAALLALIQPTDNAEDLAGCDLIIEAVFENVELKARVTAQAEPQLIDTGIFASNTSTLPITGLAKASARPENFIGLHFFSPVDRMPLVEIICGKQTSDETLARSFDFVQQIGKVPIVVNDSMGFFTSRVFRTFMDEGCALLEDGVDPLVIESLARAAGMPVGPLTAQDQVSLKLAYDVRTANRKLVVAEGGEWKVLATERVGNRLVEEFNRQGRAYGGGFYDYHDDGSKSIWPQLCEIFPQSDQPLPEQDIKDRILFRQALEAVRCLEEKVLRSVADGNIGSIMGIGFPQHTGGQLQFINSYGVRAFTQRCLALAQKYGERFTPPALLLAKAEKGETFA</sequence>
<protein>
    <recommendedName>
        <fullName evidence="4">enoyl-CoA hydratase</fullName>
        <ecNumber evidence="4">4.2.1.17</ecNumber>
    </recommendedName>
</protein>
<evidence type="ECO:0000256" key="8">
    <source>
        <dbReference type="ARBA" id="ARBA00023027"/>
    </source>
</evidence>
<dbReference type="EMBL" id="CP073347">
    <property type="protein sequence ID" value="UTW12412.1"/>
    <property type="molecule type" value="Genomic_DNA"/>
</dbReference>
<evidence type="ECO:0000256" key="12">
    <source>
        <dbReference type="ARBA" id="ARBA00049556"/>
    </source>
</evidence>
<evidence type="ECO:0000256" key="9">
    <source>
        <dbReference type="ARBA" id="ARBA00023098"/>
    </source>
</evidence>
<keyword evidence="7" id="KW-0560">Oxidoreductase</keyword>
<dbReference type="Pfam" id="PF00725">
    <property type="entry name" value="3HCDH"/>
    <property type="match status" value="1"/>
</dbReference>
<comment type="similarity">
    <text evidence="13">Belongs to the enoyl-CoA hydratase/isomerase family.</text>
</comment>
<keyword evidence="8" id="KW-0520">NAD</keyword>
<evidence type="ECO:0000259" key="15">
    <source>
        <dbReference type="Pfam" id="PF02737"/>
    </source>
</evidence>
<keyword evidence="6" id="KW-0442">Lipid degradation</keyword>
<dbReference type="SUPFAM" id="SSF51735">
    <property type="entry name" value="NAD(P)-binding Rossmann-fold domains"/>
    <property type="match status" value="1"/>
</dbReference>
<keyword evidence="9" id="KW-0443">Lipid metabolism</keyword>
<dbReference type="SUPFAM" id="SSF52096">
    <property type="entry name" value="ClpP/crotonase"/>
    <property type="match status" value="1"/>
</dbReference>
<evidence type="ECO:0000313" key="16">
    <source>
        <dbReference type="EMBL" id="UTW12412.1"/>
    </source>
</evidence>
<evidence type="ECO:0000256" key="11">
    <source>
        <dbReference type="ARBA" id="ARBA00023268"/>
    </source>
</evidence>
<dbReference type="RefSeq" id="WP_255854488.1">
    <property type="nucleotide sequence ID" value="NZ_CP073347.1"/>
</dbReference>
<comment type="catalytic activity">
    <reaction evidence="12">
        <text>a (3S)-3-hydroxyacyl-CoA + NAD(+) = a 3-oxoacyl-CoA + NADH + H(+)</text>
        <dbReference type="Rhea" id="RHEA:22432"/>
        <dbReference type="ChEBI" id="CHEBI:15378"/>
        <dbReference type="ChEBI" id="CHEBI:57318"/>
        <dbReference type="ChEBI" id="CHEBI:57540"/>
        <dbReference type="ChEBI" id="CHEBI:57945"/>
        <dbReference type="ChEBI" id="CHEBI:90726"/>
        <dbReference type="EC" id="1.1.1.35"/>
    </reaction>
</comment>
<evidence type="ECO:0000256" key="13">
    <source>
        <dbReference type="RuleBase" id="RU003707"/>
    </source>
</evidence>
<accession>A0ABY5HKT5</accession>
<dbReference type="CDD" id="cd06558">
    <property type="entry name" value="crotonase-like"/>
    <property type="match status" value="1"/>
</dbReference>
<evidence type="ECO:0000256" key="3">
    <source>
        <dbReference type="ARBA" id="ARBA00008750"/>
    </source>
</evidence>
<dbReference type="InterPro" id="IPR050136">
    <property type="entry name" value="FA_oxidation_alpha_subunit"/>
</dbReference>
<evidence type="ECO:0000256" key="1">
    <source>
        <dbReference type="ARBA" id="ARBA00005005"/>
    </source>
</evidence>
<comment type="similarity">
    <text evidence="3">In the N-terminal section; belongs to the enoyl-CoA hydratase/isomerase family.</text>
</comment>
<evidence type="ECO:0000256" key="7">
    <source>
        <dbReference type="ARBA" id="ARBA00023002"/>
    </source>
</evidence>
<evidence type="ECO:0000256" key="6">
    <source>
        <dbReference type="ARBA" id="ARBA00022963"/>
    </source>
</evidence>
<feature type="domain" description="3-hydroxyacyl-CoA dehydrogenase C-terminal" evidence="14">
    <location>
        <begin position="495"/>
        <end position="595"/>
    </location>
</feature>
<evidence type="ECO:0000256" key="5">
    <source>
        <dbReference type="ARBA" id="ARBA00022832"/>
    </source>
</evidence>
<gene>
    <name evidence="16" type="ORF">KDW95_01635</name>
</gene>
<evidence type="ECO:0000256" key="4">
    <source>
        <dbReference type="ARBA" id="ARBA00012076"/>
    </source>
</evidence>
<dbReference type="SUPFAM" id="SSF48179">
    <property type="entry name" value="6-phosphogluconate dehydrogenase C-terminal domain-like"/>
    <property type="match status" value="2"/>
</dbReference>
<proteinExistence type="inferred from homology"/>
<dbReference type="InterPro" id="IPR036291">
    <property type="entry name" value="NAD(P)-bd_dom_sf"/>
</dbReference>
<keyword evidence="10" id="KW-0456">Lyase</keyword>
<dbReference type="PANTHER" id="PTHR43612">
    <property type="entry name" value="TRIFUNCTIONAL ENZYME SUBUNIT ALPHA"/>
    <property type="match status" value="1"/>
</dbReference>
<dbReference type="EC" id="4.2.1.17" evidence="4"/>
<dbReference type="InterPro" id="IPR006108">
    <property type="entry name" value="3HC_DH_C"/>
</dbReference>
<dbReference type="InterPro" id="IPR006176">
    <property type="entry name" value="3-OHacyl-CoA_DH_NAD-bd"/>
</dbReference>
<keyword evidence="17" id="KW-1185">Reference proteome</keyword>
<comment type="pathway">
    <text evidence="1">Lipid metabolism; fatty acid beta-oxidation.</text>
</comment>
<keyword evidence="5" id="KW-0276">Fatty acid metabolism</keyword>
<dbReference type="Pfam" id="PF02737">
    <property type="entry name" value="3HCDH_N"/>
    <property type="match status" value="1"/>
</dbReference>
<feature type="domain" description="3-hydroxyacyl-CoA dehydrogenase NAD binding" evidence="15">
    <location>
        <begin position="314"/>
        <end position="492"/>
    </location>
</feature>
<keyword evidence="11" id="KW-0511">Multifunctional enzyme</keyword>
<dbReference type="PROSITE" id="PS00166">
    <property type="entry name" value="ENOYL_COA_HYDRATASE"/>
    <property type="match status" value="1"/>
</dbReference>
<dbReference type="InterPro" id="IPR018376">
    <property type="entry name" value="Enoyl-CoA_hyd/isom_CS"/>
</dbReference>
<reference evidence="16" key="1">
    <citation type="submission" date="2021-04" db="EMBL/GenBank/DDBJ databases">
        <title>Oceanospirillales bacteria with DddD are important DMSP degraders in coastal seawater.</title>
        <authorList>
            <person name="Liu J."/>
        </authorList>
    </citation>
    <scope>NUCLEOTIDE SEQUENCE</scope>
    <source>
        <strain evidence="16">D13-1</strain>
    </source>
</reference>
<dbReference type="PANTHER" id="PTHR43612:SF3">
    <property type="entry name" value="TRIFUNCTIONAL ENZYME SUBUNIT ALPHA, MITOCHONDRIAL"/>
    <property type="match status" value="1"/>
</dbReference>
<dbReference type="Gene3D" id="3.90.226.10">
    <property type="entry name" value="2-enoyl-CoA Hydratase, Chain A, domain 1"/>
    <property type="match status" value="1"/>
</dbReference>
<evidence type="ECO:0000259" key="14">
    <source>
        <dbReference type="Pfam" id="PF00725"/>
    </source>
</evidence>
<evidence type="ECO:0000256" key="10">
    <source>
        <dbReference type="ARBA" id="ARBA00023239"/>
    </source>
</evidence>
<dbReference type="InterPro" id="IPR008927">
    <property type="entry name" value="6-PGluconate_DH-like_C_sf"/>
</dbReference>
<dbReference type="InterPro" id="IPR029045">
    <property type="entry name" value="ClpP/crotonase-like_dom_sf"/>
</dbReference>
<dbReference type="Gene3D" id="1.10.1040.50">
    <property type="match status" value="1"/>
</dbReference>
<dbReference type="Proteomes" id="UP001058461">
    <property type="component" value="Chromosome"/>
</dbReference>
<dbReference type="InterPro" id="IPR001753">
    <property type="entry name" value="Enoyl-CoA_hydra/iso"/>
</dbReference>
<evidence type="ECO:0000313" key="17">
    <source>
        <dbReference type="Proteomes" id="UP001058461"/>
    </source>
</evidence>
<organism evidence="16 17">
    <name type="scientific">Marinobacterium rhizophilum</name>
    <dbReference type="NCBI Taxonomy" id="420402"/>
    <lineage>
        <taxon>Bacteria</taxon>
        <taxon>Pseudomonadati</taxon>
        <taxon>Pseudomonadota</taxon>
        <taxon>Gammaproteobacteria</taxon>
        <taxon>Oceanospirillales</taxon>
        <taxon>Oceanospirillaceae</taxon>
        <taxon>Marinobacterium</taxon>
    </lineage>
</organism>
<dbReference type="Gene3D" id="3.40.50.720">
    <property type="entry name" value="NAD(P)-binding Rossmann-like Domain"/>
    <property type="match status" value="1"/>
</dbReference>
<evidence type="ECO:0000256" key="2">
    <source>
        <dbReference type="ARBA" id="ARBA00007005"/>
    </source>
</evidence>